<dbReference type="Pfam" id="PF12729">
    <property type="entry name" value="4HB_MCP_1"/>
    <property type="match status" value="1"/>
</dbReference>
<keyword evidence="5" id="KW-1185">Reference proteome</keyword>
<dbReference type="InterPro" id="IPR024478">
    <property type="entry name" value="HlyB_4HB_MCP"/>
</dbReference>
<protein>
    <recommendedName>
        <fullName evidence="3">Chemotaxis methyl-accepting receptor HlyB-like 4HB MCP domain-containing protein</fullName>
    </recommendedName>
</protein>
<evidence type="ECO:0000256" key="1">
    <source>
        <dbReference type="SAM" id="Coils"/>
    </source>
</evidence>
<keyword evidence="2" id="KW-0472">Membrane</keyword>
<proteinExistence type="predicted"/>
<dbReference type="EMBL" id="CP017141">
    <property type="protein sequence ID" value="AOM76028.1"/>
    <property type="molecule type" value="Genomic_DNA"/>
</dbReference>
<feature type="transmembrane region" description="Helical" evidence="2">
    <location>
        <begin position="12"/>
        <end position="30"/>
    </location>
</feature>
<keyword evidence="2" id="KW-0812">Transmembrane</keyword>
<reference evidence="4 5" key="1">
    <citation type="submission" date="2016-08" db="EMBL/GenBank/DDBJ databases">
        <authorList>
            <person name="Seilhamer J.J."/>
        </authorList>
    </citation>
    <scope>NUCLEOTIDE SEQUENCE [LARGE SCALE GENOMIC DNA]</scope>
    <source>
        <strain evidence="4 5">DX4</strain>
    </source>
</reference>
<dbReference type="AlphaFoldDB" id="A0A1D7QBF4"/>
<feature type="domain" description="Chemotaxis methyl-accepting receptor HlyB-like 4HB MCP" evidence="3">
    <location>
        <begin position="6"/>
        <end position="186"/>
    </location>
</feature>
<accession>A0A1D7QBF4</accession>
<evidence type="ECO:0000259" key="3">
    <source>
        <dbReference type="Pfam" id="PF12729"/>
    </source>
</evidence>
<dbReference type="KEGG" id="psty:BFS30_01925"/>
<name>A0A1D7QBF4_9SPHI</name>
<evidence type="ECO:0000313" key="5">
    <source>
        <dbReference type="Proteomes" id="UP000094313"/>
    </source>
</evidence>
<organism evidence="4 5">
    <name type="scientific">Pedobacter steynii</name>
    <dbReference type="NCBI Taxonomy" id="430522"/>
    <lineage>
        <taxon>Bacteria</taxon>
        <taxon>Pseudomonadati</taxon>
        <taxon>Bacteroidota</taxon>
        <taxon>Sphingobacteriia</taxon>
        <taxon>Sphingobacteriales</taxon>
        <taxon>Sphingobacteriaceae</taxon>
        <taxon>Pedobacter</taxon>
    </lineage>
</organism>
<sequence>MKFAYSIKQKMKIATFLFAIMACMILIRILEDKSVKSMNESFVSMYNDRLVPATDLFYIAENIFEKKYTLDSFLYSGNLSHSNATGLKDQVNSLNSTIDSLLKKYEKTFLVKKEKQQLTELKARLASLIAAEQHVMALSLNHTLEDGRKLYETVGRESSMKTLEKLTDLMSIQTQVGQELIQSSASMVSRSKLYSTLQIALAVLIGILIVGIISASNVVQVRNDKFNLN</sequence>
<feature type="coiled-coil region" evidence="1">
    <location>
        <begin position="84"/>
        <end position="131"/>
    </location>
</feature>
<dbReference type="Proteomes" id="UP000094313">
    <property type="component" value="Chromosome"/>
</dbReference>
<dbReference type="PROSITE" id="PS51257">
    <property type="entry name" value="PROKAR_LIPOPROTEIN"/>
    <property type="match status" value="1"/>
</dbReference>
<keyword evidence="2" id="KW-1133">Transmembrane helix</keyword>
<feature type="transmembrane region" description="Helical" evidence="2">
    <location>
        <begin position="199"/>
        <end position="219"/>
    </location>
</feature>
<dbReference type="RefSeq" id="WP_069377724.1">
    <property type="nucleotide sequence ID" value="NZ_CP017141.1"/>
</dbReference>
<evidence type="ECO:0000256" key="2">
    <source>
        <dbReference type="SAM" id="Phobius"/>
    </source>
</evidence>
<evidence type="ECO:0000313" key="4">
    <source>
        <dbReference type="EMBL" id="AOM76028.1"/>
    </source>
</evidence>
<dbReference type="OrthoDB" id="1438991at2"/>
<keyword evidence="1" id="KW-0175">Coiled coil</keyword>
<gene>
    <name evidence="4" type="ORF">BFS30_01925</name>
</gene>